<evidence type="ECO:0000256" key="3">
    <source>
        <dbReference type="SAM" id="Phobius"/>
    </source>
</evidence>
<feature type="repeat" description="TPR" evidence="1">
    <location>
        <begin position="1173"/>
        <end position="1206"/>
    </location>
</feature>
<dbReference type="Pfam" id="PF13424">
    <property type="entry name" value="TPR_12"/>
    <property type="match status" value="5"/>
</dbReference>
<accession>C3ZQ66</accession>
<sequence length="2010" mass="225044">MASSCQNDTEKTTPRLSAVAEEFQELDLLFASGSDLDVVEKGYARQLIHAISTENRVLKCEALKSLGDLYLHKAKMKEQKVENFHSACVLYREVLRHLRRKEERQVLQHRIRYAEKCTRLTVDENRTTSRVGNSNHVTLEVAETLYEVENTKMKGSGVMPLIESYTNAFVKAIVDRDNRLKRESLKSLGDLYLEKGRVGRDEAAFTKAAGLYRAALDRCEDSDGRETLKHRIKYAEIVKEKVKKKHQEKRQPGTKENGDRIAALPTLRETAQWDTDSTYQDRLQEGCRALGTGDLDRAEEHFATALKAVHVEGSNIDQHWKEAEPLYKMGDVYLKRGIQSRDGGDFTKAAALCNAALVRAREEDREGIKQTIQTMTRSFIKHVLSQEQTVDIGDAEKHKLMLKEDRSFVEKEIERIEQQVDPYSLDDDDPKLREEEKKRAEAIQALCETIVNQRRTSIAGLVDECMGVMGPPPCKYAMIGLGSQATGLVTPYSDLEFAILVEEETEDNVNYFRNLTQYLHLKVINLGETILPAMGIKSLNDFSSDDPLDNWFYDSVTPRGFAFDGAMPHACKTPLGRGTTAELIRSPGSMAKVLTDDLTLHLQKGYHLASILSNVSLITGEQDLVDEHLSLCEQQRQEGERKASRLIAETMLNDDKKMLGSQDPSGKLLDVKKEIYRFSSLAVCCWALLCDIQPTAIWETIEKMHQNGVISSENAHHLMVLVSISAELRLRTYMNNRGQVENMSALSSMSVDPGTSSNIEEKLQKVFYLSKSKQLMRYYNTAIPLKYFISHLADGHSPKVPPLLFDNSSRLQADVYNSLCDYKKSIALEEMTLQTLQGELSKYGAYISHSSSSRDITSVYYTLPFLHTNIAYSLTRLGHAWRDLGDYRKAVSYHEQSLQMRRSIFGKDDAHNDIANAVNNLGGAWMGLDPKKAAGCFEEALNLSSTGPPSHIAASLDNLGKVYRELGDYSKAVSYHEHALQMRRTLYGENTTNLPTSYSLNNLGAALRDLKKYREAYKCIKESLKMKQSIYGVNTVHPDIVTSLAALGCVWGDLGDHKKAISCHEQSLQMGRSIYGEDSSHPNIAWSLVNLGTAWSNLGDHKKAISYHEQSLQMGRSIYGEDSSHPTIAGSLVNLGYAWRDFGDNRKAVSYYERSLQIWRSIYGENSAHPNIVKSLMGLGTVWTSLGDRRKAIKYYDKSLQMERSIHAEDTAHPDIALTVLSLGAAWGSLGESKMAVKYFEELLLIRRSIHGENTAHPDIAGSLEYLGIAWWDLDDYGKAASYYEQSLQMRRCIHGENTSHRDIARLLYSLGAIQSDLGDHRKAIDYYKQSLKMQRCILGKTTAHPDIAKLLNKLGTACFNLGDHRKAISYHEDAISMQRGIYGENTTSREIASSLSYMGSSWLQLGERGKAVNYHEQSLNMNRSIHGQKTAHPETASSLTNLGNAWIVLEVYRKAVDYHEQALQMWQTIYGEDTANPHISMLLLNLGASWSFLGDHRKAISFNEQILQMMRNSHFETAQLDIALALDNMGHSWSRLGDDKRAISCYEQRLQIMRSLHGERTAHPDIASLLHTLGVTWRKLGEHRKAASYLEQSLKMNRTLYGTAWSHLGDHRKAVSCYKQALQMRRTIHGEDTAHPKIAAIFDDFSYAEQALEMRKTLYGENTAHPHIAISLGNLGVAWRNLGDHRKGLILGAAWWHLSDHRKAISYSEQELKMKQRIHGETTAHPEIAASVDNLGAAWIHLDDHKKAISYWEQSLQMRKSHYGVASQLQAEFSYLPGVGSLLNFLKDLTPPPSKAVTASLPPQTTSSLGLSQTKRSDMSHEPANMTGGSHGFDAASTALMVIPTSANGFSKNFESERTEMPLSPTTLSSRPMFSGEAIKTTVAVGLAAVCGVILAVYSVLVARRETSRREPYLGVTSRSAVMSCLPRFRPAVFSFFLPPSGDFPCRAGPKPARNRRHARPGPGSVSCTVPPALPPPLRRVPPVQSPLARPNPPHTGGGTRANTRQVPR</sequence>
<feature type="transmembrane region" description="Helical" evidence="3">
    <location>
        <begin position="1884"/>
        <end position="1904"/>
    </location>
</feature>
<dbReference type="InterPro" id="IPR011990">
    <property type="entry name" value="TPR-like_helical_dom_sf"/>
</dbReference>
<feature type="repeat" description="TPR" evidence="1">
    <location>
        <begin position="871"/>
        <end position="904"/>
    </location>
</feature>
<dbReference type="PANTHER" id="PTHR19959:SF119">
    <property type="entry name" value="FUNGAL LIPASE-LIKE DOMAIN-CONTAINING PROTEIN"/>
    <property type="match status" value="1"/>
</dbReference>
<keyword evidence="3" id="KW-0472">Membrane</keyword>
<dbReference type="InParanoid" id="C3ZQ66"/>
<proteinExistence type="predicted"/>
<name>C3ZQ66_BRAFL</name>
<feature type="region of interest" description="Disordered" evidence="2">
    <location>
        <begin position="1796"/>
        <end position="1828"/>
    </location>
</feature>
<dbReference type="PROSITE" id="PS50005">
    <property type="entry name" value="TPR"/>
    <property type="match status" value="6"/>
</dbReference>
<dbReference type="SUPFAM" id="SSF81901">
    <property type="entry name" value="HCP-like"/>
    <property type="match status" value="1"/>
</dbReference>
<evidence type="ECO:0000256" key="1">
    <source>
        <dbReference type="PROSITE-ProRule" id="PRU00339"/>
    </source>
</evidence>
<gene>
    <name evidence="4" type="ORF">BRAFLDRAFT_80169</name>
</gene>
<feature type="region of interest" description="Disordered" evidence="2">
    <location>
        <begin position="1949"/>
        <end position="2010"/>
    </location>
</feature>
<feature type="repeat" description="TPR" evidence="1">
    <location>
        <begin position="953"/>
        <end position="986"/>
    </location>
</feature>
<feature type="compositionally biased region" description="Polar residues" evidence="2">
    <location>
        <begin position="1802"/>
        <end position="1815"/>
    </location>
</feature>
<evidence type="ECO:0000256" key="2">
    <source>
        <dbReference type="SAM" id="MobiDB-lite"/>
    </source>
</evidence>
<reference evidence="4" key="1">
    <citation type="journal article" date="2008" name="Nature">
        <title>The amphioxus genome and the evolution of the chordate karyotype.</title>
        <authorList>
            <consortium name="US DOE Joint Genome Institute (JGI-PGF)"/>
            <person name="Putnam N.H."/>
            <person name="Butts T."/>
            <person name="Ferrier D.E.K."/>
            <person name="Furlong R.F."/>
            <person name="Hellsten U."/>
            <person name="Kawashima T."/>
            <person name="Robinson-Rechavi M."/>
            <person name="Shoguchi E."/>
            <person name="Terry A."/>
            <person name="Yu J.-K."/>
            <person name="Benito-Gutierrez E.L."/>
            <person name="Dubchak I."/>
            <person name="Garcia-Fernandez J."/>
            <person name="Gibson-Brown J.J."/>
            <person name="Grigoriev I.V."/>
            <person name="Horton A.C."/>
            <person name="de Jong P.J."/>
            <person name="Jurka J."/>
            <person name="Kapitonov V.V."/>
            <person name="Kohara Y."/>
            <person name="Kuroki Y."/>
            <person name="Lindquist E."/>
            <person name="Lucas S."/>
            <person name="Osoegawa K."/>
            <person name="Pennacchio L.A."/>
            <person name="Salamov A.A."/>
            <person name="Satou Y."/>
            <person name="Sauka-Spengler T."/>
            <person name="Schmutz J."/>
            <person name="Shin-I T."/>
            <person name="Toyoda A."/>
            <person name="Bronner-Fraser M."/>
            <person name="Fujiyama A."/>
            <person name="Holland L.Z."/>
            <person name="Holland P.W.H."/>
            <person name="Satoh N."/>
            <person name="Rokhsar D.S."/>
        </authorList>
    </citation>
    <scope>NUCLEOTIDE SEQUENCE [LARGE SCALE GENOMIC DNA]</scope>
    <source>
        <strain evidence="4">S238N-H82</strain>
        <tissue evidence="4">Testes</tissue>
    </source>
</reference>
<evidence type="ECO:0008006" key="5">
    <source>
        <dbReference type="Google" id="ProtNLM"/>
    </source>
</evidence>
<dbReference type="InterPro" id="IPR019734">
    <property type="entry name" value="TPR_rpt"/>
</dbReference>
<feature type="repeat" description="TPR" evidence="1">
    <location>
        <begin position="1568"/>
        <end position="1601"/>
    </location>
</feature>
<dbReference type="PANTHER" id="PTHR19959">
    <property type="entry name" value="KINESIN LIGHT CHAIN"/>
    <property type="match status" value="1"/>
</dbReference>
<keyword evidence="1" id="KW-0802">TPR repeat</keyword>
<feature type="repeat" description="TPR" evidence="1">
    <location>
        <begin position="1730"/>
        <end position="1763"/>
    </location>
</feature>
<dbReference type="eggNOG" id="KOG0548">
    <property type="taxonomic scope" value="Eukaryota"/>
</dbReference>
<evidence type="ECO:0000313" key="4">
    <source>
        <dbReference type="EMBL" id="EEN45445.1"/>
    </source>
</evidence>
<dbReference type="Gene3D" id="1.25.40.10">
    <property type="entry name" value="Tetratricopeptide repeat domain"/>
    <property type="match status" value="7"/>
</dbReference>
<dbReference type="PROSITE" id="PS50293">
    <property type="entry name" value="TPR_REGION"/>
    <property type="match status" value="1"/>
</dbReference>
<keyword evidence="3" id="KW-1133">Transmembrane helix</keyword>
<protein>
    <recommendedName>
        <fullName evidence="5">Protein-PII uridylyltransferase N-terminal domain-containing protein</fullName>
    </recommendedName>
</protein>
<organism>
    <name type="scientific">Branchiostoma floridae</name>
    <name type="common">Florida lancelet</name>
    <name type="synonym">Amphioxus</name>
    <dbReference type="NCBI Taxonomy" id="7739"/>
    <lineage>
        <taxon>Eukaryota</taxon>
        <taxon>Metazoa</taxon>
        <taxon>Chordata</taxon>
        <taxon>Cephalochordata</taxon>
        <taxon>Leptocardii</taxon>
        <taxon>Amphioxiformes</taxon>
        <taxon>Branchiostomatidae</taxon>
        <taxon>Branchiostoma</taxon>
    </lineage>
</organism>
<dbReference type="SMART" id="SM00028">
    <property type="entry name" value="TPR"/>
    <property type="match status" value="21"/>
</dbReference>
<dbReference type="Pfam" id="PF13432">
    <property type="entry name" value="TPR_16"/>
    <property type="match status" value="1"/>
</dbReference>
<dbReference type="Pfam" id="PF13181">
    <property type="entry name" value="TPR_8"/>
    <property type="match status" value="1"/>
</dbReference>
<dbReference type="EMBL" id="GG666659">
    <property type="protein sequence ID" value="EEN45445.1"/>
    <property type="molecule type" value="Genomic_DNA"/>
</dbReference>
<dbReference type="Pfam" id="PF13374">
    <property type="entry name" value="TPR_10"/>
    <property type="match status" value="5"/>
</dbReference>
<dbReference type="SUPFAM" id="SSF48452">
    <property type="entry name" value="TPR-like"/>
    <property type="match status" value="3"/>
</dbReference>
<feature type="repeat" description="TPR" evidence="1">
    <location>
        <begin position="1305"/>
        <end position="1338"/>
    </location>
</feature>
<keyword evidence="3" id="KW-0812">Transmembrane</keyword>